<evidence type="ECO:0000256" key="1">
    <source>
        <dbReference type="SAM" id="MobiDB-lite"/>
    </source>
</evidence>
<evidence type="ECO:0000313" key="2">
    <source>
        <dbReference type="EMBL" id="KAK0655478.1"/>
    </source>
</evidence>
<feature type="region of interest" description="Disordered" evidence="1">
    <location>
        <begin position="1"/>
        <end position="34"/>
    </location>
</feature>
<evidence type="ECO:0000313" key="3">
    <source>
        <dbReference type="Proteomes" id="UP001174936"/>
    </source>
</evidence>
<organism evidence="2 3">
    <name type="scientific">Cercophora newfieldiana</name>
    <dbReference type="NCBI Taxonomy" id="92897"/>
    <lineage>
        <taxon>Eukaryota</taxon>
        <taxon>Fungi</taxon>
        <taxon>Dikarya</taxon>
        <taxon>Ascomycota</taxon>
        <taxon>Pezizomycotina</taxon>
        <taxon>Sordariomycetes</taxon>
        <taxon>Sordariomycetidae</taxon>
        <taxon>Sordariales</taxon>
        <taxon>Lasiosphaeriaceae</taxon>
        <taxon>Cercophora</taxon>
    </lineage>
</organism>
<proteinExistence type="predicted"/>
<feature type="region of interest" description="Disordered" evidence="1">
    <location>
        <begin position="133"/>
        <end position="156"/>
    </location>
</feature>
<gene>
    <name evidence="2" type="ORF">B0T16DRAFT_341660</name>
</gene>
<reference evidence="2" key="1">
    <citation type="submission" date="2023-06" db="EMBL/GenBank/DDBJ databases">
        <title>Genome-scale phylogeny and comparative genomics of the fungal order Sordariales.</title>
        <authorList>
            <consortium name="Lawrence Berkeley National Laboratory"/>
            <person name="Hensen N."/>
            <person name="Bonometti L."/>
            <person name="Westerberg I."/>
            <person name="Brannstrom I.O."/>
            <person name="Guillou S."/>
            <person name="Cros-Aarteil S."/>
            <person name="Calhoun S."/>
            <person name="Haridas S."/>
            <person name="Kuo A."/>
            <person name="Mondo S."/>
            <person name="Pangilinan J."/>
            <person name="Riley R."/>
            <person name="Labutti K."/>
            <person name="Andreopoulos B."/>
            <person name="Lipzen A."/>
            <person name="Chen C."/>
            <person name="Yanf M."/>
            <person name="Daum C."/>
            <person name="Ng V."/>
            <person name="Clum A."/>
            <person name="Steindorff A."/>
            <person name="Ohm R."/>
            <person name="Martin F."/>
            <person name="Silar P."/>
            <person name="Natvig D."/>
            <person name="Lalanne C."/>
            <person name="Gautier V."/>
            <person name="Ament-Velasquez S.L."/>
            <person name="Kruys A."/>
            <person name="Hutchinson M.I."/>
            <person name="Powell A.J."/>
            <person name="Barry K."/>
            <person name="Miller A.N."/>
            <person name="Grigoriev I.V."/>
            <person name="Debuchy R."/>
            <person name="Gladieux P."/>
            <person name="Thoren M.H."/>
            <person name="Johannesson H."/>
        </authorList>
    </citation>
    <scope>NUCLEOTIDE SEQUENCE</scope>
    <source>
        <strain evidence="2">SMH2532-1</strain>
    </source>
</reference>
<protein>
    <submittedName>
        <fullName evidence="2">Uncharacterized protein</fullName>
    </submittedName>
</protein>
<dbReference type="AlphaFoldDB" id="A0AA40CZZ0"/>
<name>A0AA40CZZ0_9PEZI</name>
<accession>A0AA40CZZ0</accession>
<sequence length="285" mass="32546">MASSIASRPLPAVSPSAVSPSAASTSVSASSDPPTVRFTNTQDLFDTINCTVGDFLTVTNVSPSQFTEIDREREKRRRKFRFRRYDSKSRILTISIPTAIHEALHLGLYRLYWGQLFRNGTEESWKDSGCATFQAEQGHPGEGDSTGSPLPERRGADKWPTLVVESGYSQTLPELRRDMRWWFQASNHDVKIVILVKFDNQQHHILLEKWEEEETINPVMRQSITITRDETTNPVSYNVTRGPLVLGFRLLYLRDPGPQERDFVFSIQDLQLYAGRVWDELPRSD</sequence>
<comment type="caution">
    <text evidence="2">The sequence shown here is derived from an EMBL/GenBank/DDBJ whole genome shotgun (WGS) entry which is preliminary data.</text>
</comment>
<keyword evidence="3" id="KW-1185">Reference proteome</keyword>
<dbReference type="EMBL" id="JAULSV010000001">
    <property type="protein sequence ID" value="KAK0655478.1"/>
    <property type="molecule type" value="Genomic_DNA"/>
</dbReference>
<dbReference type="Proteomes" id="UP001174936">
    <property type="component" value="Unassembled WGS sequence"/>
</dbReference>